<sequence>MMGLINTPDETTMELYSTKRSKPIWNIGYENMNLNKINDFVCGKLEQINFYMKENCTIKSKFSELPKPLINENVFVSNALLNTISSKMAILNRVILK</sequence>
<organism evidence="1 2">
    <name type="scientific">Acrobeloides nanus</name>
    <dbReference type="NCBI Taxonomy" id="290746"/>
    <lineage>
        <taxon>Eukaryota</taxon>
        <taxon>Metazoa</taxon>
        <taxon>Ecdysozoa</taxon>
        <taxon>Nematoda</taxon>
        <taxon>Chromadorea</taxon>
        <taxon>Rhabditida</taxon>
        <taxon>Tylenchina</taxon>
        <taxon>Cephalobomorpha</taxon>
        <taxon>Cephaloboidea</taxon>
        <taxon>Cephalobidae</taxon>
        <taxon>Acrobeloides</taxon>
    </lineage>
</organism>
<accession>A0A914E2F3</accession>
<evidence type="ECO:0000313" key="2">
    <source>
        <dbReference type="WBParaSite" id="ACRNAN_scaffold4996.g19275.t1"/>
    </source>
</evidence>
<proteinExistence type="predicted"/>
<dbReference type="Proteomes" id="UP000887540">
    <property type="component" value="Unplaced"/>
</dbReference>
<reference evidence="2" key="1">
    <citation type="submission" date="2022-11" db="UniProtKB">
        <authorList>
            <consortium name="WormBaseParasite"/>
        </authorList>
    </citation>
    <scope>IDENTIFICATION</scope>
</reference>
<dbReference type="AlphaFoldDB" id="A0A914E2F3"/>
<name>A0A914E2F3_9BILA</name>
<evidence type="ECO:0000313" key="1">
    <source>
        <dbReference type="Proteomes" id="UP000887540"/>
    </source>
</evidence>
<protein>
    <submittedName>
        <fullName evidence="2">Uncharacterized protein</fullName>
    </submittedName>
</protein>
<dbReference type="WBParaSite" id="ACRNAN_scaffold4996.g19275.t1">
    <property type="protein sequence ID" value="ACRNAN_scaffold4996.g19275.t1"/>
    <property type="gene ID" value="ACRNAN_scaffold4996.g19275"/>
</dbReference>
<keyword evidence="1" id="KW-1185">Reference proteome</keyword>